<evidence type="ECO:0000313" key="9">
    <source>
        <dbReference type="Proteomes" id="UP001595798"/>
    </source>
</evidence>
<proteinExistence type="predicted"/>
<dbReference type="PANTHER" id="PTHR37326:SF2">
    <property type="entry name" value="SUCCINYLGLUTAMATE DESUCCINYLASE_ASPARTOACYLASE FAMILY PROTEIN"/>
    <property type="match status" value="1"/>
</dbReference>
<dbReference type="Pfam" id="PF24827">
    <property type="entry name" value="AstE_AspA_cat"/>
    <property type="match status" value="1"/>
</dbReference>
<evidence type="ECO:0000256" key="6">
    <source>
        <dbReference type="SAM" id="SignalP"/>
    </source>
</evidence>
<keyword evidence="9" id="KW-1185">Reference proteome</keyword>
<feature type="region of interest" description="Disordered" evidence="5">
    <location>
        <begin position="25"/>
        <end position="159"/>
    </location>
</feature>
<evidence type="ECO:0000259" key="7">
    <source>
        <dbReference type="Pfam" id="PF24827"/>
    </source>
</evidence>
<dbReference type="PANTHER" id="PTHR37326">
    <property type="entry name" value="BLL3975 PROTEIN"/>
    <property type="match status" value="1"/>
</dbReference>
<feature type="compositionally biased region" description="Polar residues" evidence="5">
    <location>
        <begin position="143"/>
        <end position="158"/>
    </location>
</feature>
<feature type="chain" id="PRO_5047028256" evidence="6">
    <location>
        <begin position="27"/>
        <end position="480"/>
    </location>
</feature>
<gene>
    <name evidence="8" type="ORF">ACFOZ5_02660</name>
</gene>
<comment type="caution">
    <text evidence="8">The sequence shown here is derived from an EMBL/GenBank/DDBJ whole genome shotgun (WGS) entry which is preliminary data.</text>
</comment>
<keyword evidence="4" id="KW-0862">Zinc</keyword>
<dbReference type="SUPFAM" id="SSF53187">
    <property type="entry name" value="Zn-dependent exopeptidases"/>
    <property type="match status" value="1"/>
</dbReference>
<evidence type="ECO:0000256" key="1">
    <source>
        <dbReference type="ARBA" id="ARBA00001947"/>
    </source>
</evidence>
<evidence type="ECO:0000313" key="8">
    <source>
        <dbReference type="EMBL" id="MFC4257929.1"/>
    </source>
</evidence>
<comment type="cofactor">
    <cofactor evidence="1">
        <name>Zn(2+)</name>
        <dbReference type="ChEBI" id="CHEBI:29105"/>
    </cofactor>
</comment>
<evidence type="ECO:0000256" key="2">
    <source>
        <dbReference type="ARBA" id="ARBA00022723"/>
    </source>
</evidence>
<dbReference type="RefSeq" id="WP_379885237.1">
    <property type="nucleotide sequence ID" value="NZ_JBHSDI010000001.1"/>
</dbReference>
<evidence type="ECO:0000256" key="4">
    <source>
        <dbReference type="ARBA" id="ARBA00022833"/>
    </source>
</evidence>
<protein>
    <submittedName>
        <fullName evidence="8">Succinylglutamate desuccinylase/aspartoacylase family protein</fullName>
    </submittedName>
</protein>
<reference evidence="9" key="1">
    <citation type="journal article" date="2019" name="Int. J. Syst. Evol. Microbiol.">
        <title>The Global Catalogue of Microorganisms (GCM) 10K type strain sequencing project: providing services to taxonomists for standard genome sequencing and annotation.</title>
        <authorList>
            <consortium name="The Broad Institute Genomics Platform"/>
            <consortium name="The Broad Institute Genome Sequencing Center for Infectious Disease"/>
            <person name="Wu L."/>
            <person name="Ma J."/>
        </authorList>
    </citation>
    <scope>NUCLEOTIDE SEQUENCE [LARGE SCALE GENOMIC DNA]</scope>
    <source>
        <strain evidence="9">CECT 7297</strain>
    </source>
</reference>
<feature type="compositionally biased region" description="Low complexity" evidence="5">
    <location>
        <begin position="38"/>
        <end position="49"/>
    </location>
</feature>
<dbReference type="CDD" id="cd06251">
    <property type="entry name" value="M14_ASTE_ASPA-like"/>
    <property type="match status" value="1"/>
</dbReference>
<keyword evidence="3" id="KW-0378">Hydrolase</keyword>
<dbReference type="InterPro" id="IPR055438">
    <property type="entry name" value="AstE_AspA_cat"/>
</dbReference>
<feature type="domain" description="Succinylglutamate desuccinylase/Aspartoacylase catalytic" evidence="7">
    <location>
        <begin position="203"/>
        <end position="379"/>
    </location>
</feature>
<name>A0ABV8QFP0_9GAMM</name>
<sequence length="480" mass="51213">MRLTPPSRLLLPAMLVVAVCTGKAWAQEASSRAPQETAPSPSESAVPPSDNTADDSDPVRLEDEGPQVITDSTDTAPSPPPEGPEAAVEAPPVIELPEDESVEDITASDTDVSKDRKQTAGSTRESPAGDAPDADLPDKQIADEQTSPTGTIPETQPAQAEPFRLLSGEVLPGTTARLAWSPGIQISGLSQPTPVLVVNGSKPGPVMCMTGAVHGDELNGIEIIRRVIYDLDPDELSGTVVGIPIVNLQGFQQGSRYLADRRDLNRYFPGSEDGSLAHRIAHSLFEQVILNCDMLVDIHTGSLKRTNLPQLRADMDNPQVAELTKGFDSMVVVHSSGGPGMLRTATTESGIPAVTMEVGESMRIQEDQIRAGVNSVVSLMEKQGMTARLFQWGEPEPVYYQSHWIRANQGGILFSDVELGAYVTEGTILGTVSDPITNEQSHIRADADGRVIGMAVDQVVMAGFAAYHLGSKAENEEQAE</sequence>
<keyword evidence="6" id="KW-0732">Signal</keyword>
<feature type="signal peptide" evidence="6">
    <location>
        <begin position="1"/>
        <end position="26"/>
    </location>
</feature>
<dbReference type="EMBL" id="JBHSDI010000001">
    <property type="protein sequence ID" value="MFC4257929.1"/>
    <property type="molecule type" value="Genomic_DNA"/>
</dbReference>
<accession>A0ABV8QFP0</accession>
<feature type="compositionally biased region" description="Low complexity" evidence="5">
    <location>
        <begin position="84"/>
        <end position="95"/>
    </location>
</feature>
<dbReference type="Proteomes" id="UP001595798">
    <property type="component" value="Unassembled WGS sequence"/>
</dbReference>
<keyword evidence="2" id="KW-0479">Metal-binding</keyword>
<evidence type="ECO:0000256" key="5">
    <source>
        <dbReference type="SAM" id="MobiDB-lite"/>
    </source>
</evidence>
<organism evidence="8 9">
    <name type="scientific">Marinobacter lacisalsi</name>
    <dbReference type="NCBI Taxonomy" id="475979"/>
    <lineage>
        <taxon>Bacteria</taxon>
        <taxon>Pseudomonadati</taxon>
        <taxon>Pseudomonadota</taxon>
        <taxon>Gammaproteobacteria</taxon>
        <taxon>Pseudomonadales</taxon>
        <taxon>Marinobacteraceae</taxon>
        <taxon>Marinobacter</taxon>
    </lineage>
</organism>
<evidence type="ECO:0000256" key="3">
    <source>
        <dbReference type="ARBA" id="ARBA00022801"/>
    </source>
</evidence>
<dbReference type="Gene3D" id="3.40.630.10">
    <property type="entry name" value="Zn peptidases"/>
    <property type="match status" value="1"/>
</dbReference>
<dbReference type="InterPro" id="IPR053138">
    <property type="entry name" value="N-alpha-Ac-DABA_deacetylase"/>
</dbReference>